<keyword evidence="1" id="KW-1185">Reference proteome</keyword>
<proteinExistence type="predicted"/>
<sequence>MPPRLICWQSYSSTRSNVLHSLKYPREWSVINGQLSKSKIFSLSFIHKPMANCLIPSSVINSQLTQRTTTPICIEDEHKLAVCLLREKSGQTSRMQPLQIRAVKFGQPWAKADKPLSPT</sequence>
<evidence type="ECO:0000313" key="2">
    <source>
        <dbReference type="WBParaSite" id="nRc.2.0.1.t07449-RA"/>
    </source>
</evidence>
<dbReference type="WBParaSite" id="nRc.2.0.1.t07449-RA">
    <property type="protein sequence ID" value="nRc.2.0.1.t07449-RA"/>
    <property type="gene ID" value="nRc.2.0.1.g07449"/>
</dbReference>
<accession>A0A915I178</accession>
<dbReference type="AlphaFoldDB" id="A0A915I178"/>
<protein>
    <submittedName>
        <fullName evidence="2">Uncharacterized protein</fullName>
    </submittedName>
</protein>
<evidence type="ECO:0000313" key="1">
    <source>
        <dbReference type="Proteomes" id="UP000887565"/>
    </source>
</evidence>
<organism evidence="1 2">
    <name type="scientific">Romanomermis culicivorax</name>
    <name type="common">Nematode worm</name>
    <dbReference type="NCBI Taxonomy" id="13658"/>
    <lineage>
        <taxon>Eukaryota</taxon>
        <taxon>Metazoa</taxon>
        <taxon>Ecdysozoa</taxon>
        <taxon>Nematoda</taxon>
        <taxon>Enoplea</taxon>
        <taxon>Dorylaimia</taxon>
        <taxon>Mermithida</taxon>
        <taxon>Mermithoidea</taxon>
        <taxon>Mermithidae</taxon>
        <taxon>Romanomermis</taxon>
    </lineage>
</organism>
<reference evidence="2" key="1">
    <citation type="submission" date="2022-11" db="UniProtKB">
        <authorList>
            <consortium name="WormBaseParasite"/>
        </authorList>
    </citation>
    <scope>IDENTIFICATION</scope>
</reference>
<dbReference type="Proteomes" id="UP000887565">
    <property type="component" value="Unplaced"/>
</dbReference>
<name>A0A915I178_ROMCU</name>